<evidence type="ECO:0008006" key="3">
    <source>
        <dbReference type="Google" id="ProtNLM"/>
    </source>
</evidence>
<protein>
    <recommendedName>
        <fullName evidence="3">Zinc ribbon-containing protein</fullName>
    </recommendedName>
</protein>
<keyword evidence="2" id="KW-1185">Reference proteome</keyword>
<dbReference type="InterPro" id="IPR009912">
    <property type="entry name" value="DUF1451"/>
</dbReference>
<evidence type="ECO:0000313" key="1">
    <source>
        <dbReference type="EMBL" id="RDH86087.1"/>
    </source>
</evidence>
<sequence>MSKKSPDSFPTEGMSEAYEKLLKLSMKEFKLIEGKTGPLLHKLIDKSSEALSELDELTKEESEKISKYLKRDLKEAANYMSEGNNDFKKWLAIDTDIIETYLFDLFKQAADQTTIELAQLKADAENARYHTGEITGPGVLVCDVCGENLHFHKAGHIPPCAKCKGTYFHRMICR</sequence>
<evidence type="ECO:0000313" key="2">
    <source>
        <dbReference type="Proteomes" id="UP000254266"/>
    </source>
</evidence>
<organism evidence="1 2">
    <name type="scientific">endosymbiont of Galathealinum brachiosum</name>
    <dbReference type="NCBI Taxonomy" id="2200906"/>
    <lineage>
        <taxon>Bacteria</taxon>
        <taxon>Pseudomonadati</taxon>
        <taxon>Pseudomonadota</taxon>
        <taxon>Gammaproteobacteria</taxon>
        <taxon>sulfur-oxidizing symbionts</taxon>
    </lineage>
</organism>
<accession>A0A370DP60</accession>
<name>A0A370DP60_9GAMM</name>
<proteinExistence type="predicted"/>
<dbReference type="EMBL" id="QFXC01000002">
    <property type="protein sequence ID" value="RDH86087.1"/>
    <property type="molecule type" value="Genomic_DNA"/>
</dbReference>
<dbReference type="Pfam" id="PF07295">
    <property type="entry name" value="DUF1451"/>
    <property type="match status" value="1"/>
</dbReference>
<reference evidence="1 2" key="1">
    <citation type="journal article" date="2018" name="ISME J.">
        <title>Endosymbiont genomes yield clues of tubeworm success.</title>
        <authorList>
            <person name="Li Y."/>
            <person name="Liles M.R."/>
            <person name="Halanych K.M."/>
        </authorList>
    </citation>
    <scope>NUCLEOTIDE SEQUENCE [LARGE SCALE GENOMIC DNA]</scope>
    <source>
        <strain evidence="1">A1464</strain>
    </source>
</reference>
<dbReference type="Proteomes" id="UP000254266">
    <property type="component" value="Unassembled WGS sequence"/>
</dbReference>
<comment type="caution">
    <text evidence="1">The sequence shown here is derived from an EMBL/GenBank/DDBJ whole genome shotgun (WGS) entry which is preliminary data.</text>
</comment>
<dbReference type="AlphaFoldDB" id="A0A370DP60"/>
<gene>
    <name evidence="1" type="ORF">DIZ80_01050</name>
</gene>